<protein>
    <submittedName>
        <fullName evidence="3">8-oxo-dGTP pyrophosphatase MutT, NUDIX family</fullName>
    </submittedName>
</protein>
<dbReference type="SUPFAM" id="SSF55811">
    <property type="entry name" value="Nudix"/>
    <property type="match status" value="1"/>
</dbReference>
<dbReference type="InterPro" id="IPR000086">
    <property type="entry name" value="NUDIX_hydrolase_dom"/>
</dbReference>
<accession>A0A1H3Z736</accession>
<dbReference type="GO" id="GO:0006753">
    <property type="term" value="P:nucleoside phosphate metabolic process"/>
    <property type="evidence" value="ECO:0007669"/>
    <property type="project" value="TreeGrafter"/>
</dbReference>
<dbReference type="STRING" id="408074.SAMN05660909_01066"/>
<dbReference type="PANTHER" id="PTHR11839">
    <property type="entry name" value="UDP/ADP-SUGAR PYROPHOSPHATASE"/>
    <property type="match status" value="1"/>
</dbReference>
<dbReference type="GO" id="GO:0019693">
    <property type="term" value="P:ribose phosphate metabolic process"/>
    <property type="evidence" value="ECO:0007669"/>
    <property type="project" value="TreeGrafter"/>
</dbReference>
<evidence type="ECO:0000313" key="3">
    <source>
        <dbReference type="EMBL" id="SEA19348.1"/>
    </source>
</evidence>
<dbReference type="InterPro" id="IPR015797">
    <property type="entry name" value="NUDIX_hydrolase-like_dom_sf"/>
</dbReference>
<dbReference type="PANTHER" id="PTHR11839:SF1">
    <property type="entry name" value="ADP-SUGAR PYROPHOSPHATASE"/>
    <property type="match status" value="1"/>
</dbReference>
<dbReference type="AlphaFoldDB" id="A0A1H3Z736"/>
<dbReference type="Proteomes" id="UP000199656">
    <property type="component" value="Unassembled WGS sequence"/>
</dbReference>
<proteinExistence type="predicted"/>
<keyword evidence="4" id="KW-1185">Reference proteome</keyword>
<evidence type="ECO:0000256" key="1">
    <source>
        <dbReference type="ARBA" id="ARBA00022801"/>
    </source>
</evidence>
<dbReference type="GO" id="GO:0016787">
    <property type="term" value="F:hydrolase activity"/>
    <property type="evidence" value="ECO:0007669"/>
    <property type="project" value="UniProtKB-KW"/>
</dbReference>
<evidence type="ECO:0000259" key="2">
    <source>
        <dbReference type="PROSITE" id="PS51462"/>
    </source>
</evidence>
<feature type="domain" description="Nudix hydrolase" evidence="2">
    <location>
        <begin position="42"/>
        <end position="172"/>
    </location>
</feature>
<dbReference type="Pfam" id="PF00293">
    <property type="entry name" value="NUDIX"/>
    <property type="match status" value="1"/>
</dbReference>
<gene>
    <name evidence="3" type="ORF">SAMN05660909_01066</name>
</gene>
<sequence length="186" mass="21414">MSNMDWKTLSSEYLFKDDWLTARVDTCETPAGKIVSPYYVLEYRNWVNGVAIREDGMVIMIRQFRQGIGKTLLEIPGGTMDESDPSPLFAMQREMLEETGYEFRNWISLGKIAPNPASSNNYTHMFLATGGVKVREQQLDHNEDIEVVLMSIDELQQLVLENKLEQSLHVTCIFYALMHLGRLKMQ</sequence>
<name>A0A1H3Z736_9BACT</name>
<keyword evidence="1" id="KW-0378">Hydrolase</keyword>
<dbReference type="Gene3D" id="3.90.79.10">
    <property type="entry name" value="Nucleoside Triphosphate Pyrophosphohydrolase"/>
    <property type="match status" value="1"/>
</dbReference>
<dbReference type="CDD" id="cd03424">
    <property type="entry name" value="NUDIX_ADPRase_Nudt5_UGPPase_Nudt14"/>
    <property type="match status" value="1"/>
</dbReference>
<reference evidence="4" key="1">
    <citation type="submission" date="2016-10" db="EMBL/GenBank/DDBJ databases">
        <authorList>
            <person name="Varghese N."/>
            <person name="Submissions S."/>
        </authorList>
    </citation>
    <scope>NUCLEOTIDE SEQUENCE [LARGE SCALE GENOMIC DNA]</scope>
    <source>
        <strain evidence="4">DSM 23920</strain>
    </source>
</reference>
<dbReference type="EMBL" id="FNRL01000004">
    <property type="protein sequence ID" value="SEA19348.1"/>
    <property type="molecule type" value="Genomic_DNA"/>
</dbReference>
<dbReference type="PROSITE" id="PS51462">
    <property type="entry name" value="NUDIX"/>
    <property type="match status" value="1"/>
</dbReference>
<organism evidence="3 4">
    <name type="scientific">Chitinophaga terrae</name>
    <name type="common">ex Kim and Jung 2007</name>
    <dbReference type="NCBI Taxonomy" id="408074"/>
    <lineage>
        <taxon>Bacteria</taxon>
        <taxon>Pseudomonadati</taxon>
        <taxon>Bacteroidota</taxon>
        <taxon>Chitinophagia</taxon>
        <taxon>Chitinophagales</taxon>
        <taxon>Chitinophagaceae</taxon>
        <taxon>Chitinophaga</taxon>
    </lineage>
</organism>
<evidence type="ECO:0000313" key="4">
    <source>
        <dbReference type="Proteomes" id="UP000199656"/>
    </source>
</evidence>
<dbReference type="OrthoDB" id="9806150at2"/>